<gene>
    <name evidence="1" type="ORF">HELGO_WM17989</name>
</gene>
<name>A0A6S6UB94_9GAMM</name>
<organism evidence="1">
    <name type="scientific">uncultured Thiotrichaceae bacterium</name>
    <dbReference type="NCBI Taxonomy" id="298394"/>
    <lineage>
        <taxon>Bacteria</taxon>
        <taxon>Pseudomonadati</taxon>
        <taxon>Pseudomonadota</taxon>
        <taxon>Gammaproteobacteria</taxon>
        <taxon>Thiotrichales</taxon>
        <taxon>Thiotrichaceae</taxon>
        <taxon>environmental samples</taxon>
    </lineage>
</organism>
<evidence type="ECO:0000313" key="1">
    <source>
        <dbReference type="EMBL" id="CAA6825378.1"/>
    </source>
</evidence>
<accession>A0A6S6UB94</accession>
<protein>
    <submittedName>
        <fullName evidence="1">Uncharacterized protein</fullName>
    </submittedName>
</protein>
<sequence length="79" mass="9013">MPNSVVKRVIADGSVGIPHVRVGQCQARNTKALLAVADRAFFTLVIQRIIKEHLFEQRLLSIMLFFNGGLRWFSRDDML</sequence>
<dbReference type="AlphaFoldDB" id="A0A6S6UB94"/>
<proteinExistence type="predicted"/>
<dbReference type="EMBL" id="CACVAT010000407">
    <property type="protein sequence ID" value="CAA6825378.1"/>
    <property type="molecule type" value="Genomic_DNA"/>
</dbReference>
<reference evidence="1" key="1">
    <citation type="submission" date="2020-01" db="EMBL/GenBank/DDBJ databases">
        <authorList>
            <person name="Meier V. D."/>
            <person name="Meier V D."/>
        </authorList>
    </citation>
    <scope>NUCLEOTIDE SEQUENCE</scope>
    <source>
        <strain evidence="1">HLG_WM_MAG_09</strain>
    </source>
</reference>